<evidence type="ECO:0000313" key="3">
    <source>
        <dbReference type="Proteomes" id="UP000737018"/>
    </source>
</evidence>
<dbReference type="Proteomes" id="UP000737018">
    <property type="component" value="Unassembled WGS sequence"/>
</dbReference>
<dbReference type="PANTHER" id="PTHR47723:SF19">
    <property type="entry name" value="POLYNUCLEOTIDYL TRANSFERASE, RIBONUCLEASE H-LIKE SUPERFAMILY PROTEIN"/>
    <property type="match status" value="1"/>
</dbReference>
<reference evidence="2" key="1">
    <citation type="submission" date="2020-03" db="EMBL/GenBank/DDBJ databases">
        <title>Castanea mollissima Vanexum genome sequencing.</title>
        <authorList>
            <person name="Staton M."/>
        </authorList>
    </citation>
    <scope>NUCLEOTIDE SEQUENCE</scope>
    <source>
        <tissue evidence="2">Leaf</tissue>
    </source>
</reference>
<gene>
    <name evidence="2" type="ORF">CMV_014465</name>
</gene>
<evidence type="ECO:0000259" key="1">
    <source>
        <dbReference type="Pfam" id="PF13456"/>
    </source>
</evidence>
<dbReference type="EMBL" id="JRKL02002022">
    <property type="protein sequence ID" value="KAF3960850.1"/>
    <property type="molecule type" value="Genomic_DNA"/>
</dbReference>
<dbReference type="CDD" id="cd06222">
    <property type="entry name" value="RNase_H_like"/>
    <property type="match status" value="1"/>
</dbReference>
<comment type="caution">
    <text evidence="2">The sequence shown here is derived from an EMBL/GenBank/DDBJ whole genome shotgun (WGS) entry which is preliminary data.</text>
</comment>
<dbReference type="GO" id="GO:0003676">
    <property type="term" value="F:nucleic acid binding"/>
    <property type="evidence" value="ECO:0007669"/>
    <property type="project" value="InterPro"/>
</dbReference>
<keyword evidence="3" id="KW-1185">Reference proteome</keyword>
<proteinExistence type="predicted"/>
<dbReference type="AlphaFoldDB" id="A0A8J4VKZ2"/>
<name>A0A8J4VKZ2_9ROSI</name>
<protein>
    <recommendedName>
        <fullName evidence="1">RNase H type-1 domain-containing protein</fullName>
    </recommendedName>
</protein>
<feature type="domain" description="RNase H type-1" evidence="1">
    <location>
        <begin position="37"/>
        <end position="156"/>
    </location>
</feature>
<sequence>MQASEFFLCINRPKCNHRWITKYIRWEKPASGWLKLNTDGSFDDLLGNAGGVGLIRDEQGNWVAGFTRKLGKANSFIAEAWALRDGLMLCKQLNLSNVIAELDAKALVDALNKPSFDNSVISPLSDDCKQLASQIPRIVFRHIYREANSCADHLANVGRPQSLDLVAYNSPPVDLAPHIMADCQGLCAKKLCLDSLLLV</sequence>
<dbReference type="Pfam" id="PF13456">
    <property type="entry name" value="RVT_3"/>
    <property type="match status" value="1"/>
</dbReference>
<dbReference type="Gene3D" id="3.30.420.10">
    <property type="entry name" value="Ribonuclease H-like superfamily/Ribonuclease H"/>
    <property type="match status" value="1"/>
</dbReference>
<dbReference type="InterPro" id="IPR002156">
    <property type="entry name" value="RNaseH_domain"/>
</dbReference>
<dbReference type="InterPro" id="IPR053151">
    <property type="entry name" value="RNase_H-like"/>
</dbReference>
<dbReference type="InterPro" id="IPR044730">
    <property type="entry name" value="RNase_H-like_dom_plant"/>
</dbReference>
<evidence type="ECO:0000313" key="2">
    <source>
        <dbReference type="EMBL" id="KAF3960850.1"/>
    </source>
</evidence>
<dbReference type="PANTHER" id="PTHR47723">
    <property type="entry name" value="OS05G0353850 PROTEIN"/>
    <property type="match status" value="1"/>
</dbReference>
<dbReference type="InterPro" id="IPR012337">
    <property type="entry name" value="RNaseH-like_sf"/>
</dbReference>
<accession>A0A8J4VKZ2</accession>
<dbReference type="SUPFAM" id="SSF53098">
    <property type="entry name" value="Ribonuclease H-like"/>
    <property type="match status" value="1"/>
</dbReference>
<dbReference type="GO" id="GO:0004523">
    <property type="term" value="F:RNA-DNA hybrid ribonuclease activity"/>
    <property type="evidence" value="ECO:0007669"/>
    <property type="project" value="InterPro"/>
</dbReference>
<dbReference type="OrthoDB" id="1752183at2759"/>
<dbReference type="InterPro" id="IPR036397">
    <property type="entry name" value="RNaseH_sf"/>
</dbReference>
<organism evidence="2 3">
    <name type="scientific">Castanea mollissima</name>
    <name type="common">Chinese chestnut</name>
    <dbReference type="NCBI Taxonomy" id="60419"/>
    <lineage>
        <taxon>Eukaryota</taxon>
        <taxon>Viridiplantae</taxon>
        <taxon>Streptophyta</taxon>
        <taxon>Embryophyta</taxon>
        <taxon>Tracheophyta</taxon>
        <taxon>Spermatophyta</taxon>
        <taxon>Magnoliopsida</taxon>
        <taxon>eudicotyledons</taxon>
        <taxon>Gunneridae</taxon>
        <taxon>Pentapetalae</taxon>
        <taxon>rosids</taxon>
        <taxon>fabids</taxon>
        <taxon>Fagales</taxon>
        <taxon>Fagaceae</taxon>
        <taxon>Castanea</taxon>
    </lineage>
</organism>